<feature type="compositionally biased region" description="Polar residues" evidence="9">
    <location>
        <begin position="417"/>
        <end position="426"/>
    </location>
</feature>
<evidence type="ECO:0000256" key="3">
    <source>
        <dbReference type="ARBA" id="ARBA00022737"/>
    </source>
</evidence>
<evidence type="ECO:0000256" key="5">
    <source>
        <dbReference type="ARBA" id="ARBA00023157"/>
    </source>
</evidence>
<dbReference type="Ensembl" id="ENSCCRT00010009784.1">
    <property type="protein sequence ID" value="ENSCCRP00010008991.1"/>
    <property type="gene ID" value="ENSCCRG00010003836.1"/>
</dbReference>
<keyword evidence="6" id="KW-0325">Glycoprotein</keyword>
<dbReference type="GO" id="GO:0005576">
    <property type="term" value="C:extracellular region"/>
    <property type="evidence" value="ECO:0007669"/>
    <property type="project" value="UniProtKB-ARBA"/>
</dbReference>
<dbReference type="FunFam" id="2.10.25.10:FF:000188">
    <property type="entry name" value="Laminin subunit gamma 2"/>
    <property type="match status" value="2"/>
</dbReference>
<feature type="chain" id="PRO_5034325713" evidence="11">
    <location>
        <begin position="28"/>
        <end position="565"/>
    </location>
</feature>
<dbReference type="GO" id="GO:0005604">
    <property type="term" value="C:basement membrane"/>
    <property type="evidence" value="ECO:0007669"/>
    <property type="project" value="UniProtKB-SubCell"/>
</dbReference>
<evidence type="ECO:0000256" key="7">
    <source>
        <dbReference type="ARBA" id="ARBA00023292"/>
    </source>
</evidence>
<accession>A0A8C1I9C2</accession>
<evidence type="ECO:0000313" key="13">
    <source>
        <dbReference type="Ensembl" id="ENSCCRP00010008991.1"/>
    </source>
</evidence>
<feature type="signal peptide" evidence="11">
    <location>
        <begin position="1"/>
        <end position="27"/>
    </location>
</feature>
<dbReference type="PANTHER" id="PTHR10574:SF444">
    <property type="entry name" value="BASEMENT MEMBRANE-SPECIFIC HEPARAN SULFATE PROTEOGLYCAN CORE PROTEIN"/>
    <property type="match status" value="1"/>
</dbReference>
<evidence type="ECO:0000313" key="14">
    <source>
        <dbReference type="Proteomes" id="UP000694427"/>
    </source>
</evidence>
<dbReference type="PROSITE" id="PS01248">
    <property type="entry name" value="EGF_LAM_1"/>
    <property type="match status" value="2"/>
</dbReference>
<dbReference type="PROSITE" id="PS50027">
    <property type="entry name" value="EGF_LAM_2"/>
    <property type="match status" value="4"/>
</dbReference>
<proteinExistence type="predicted"/>
<evidence type="ECO:0000256" key="10">
    <source>
        <dbReference type="SAM" id="Phobius"/>
    </source>
</evidence>
<dbReference type="CDD" id="cd00055">
    <property type="entry name" value="EGF_Lam"/>
    <property type="match status" value="4"/>
</dbReference>
<evidence type="ECO:0000256" key="6">
    <source>
        <dbReference type="ARBA" id="ARBA00023180"/>
    </source>
</evidence>
<keyword evidence="4" id="KW-0272">Extracellular matrix</keyword>
<protein>
    <submittedName>
        <fullName evidence="13">Si:ch211-158d24.2</fullName>
    </submittedName>
</protein>
<evidence type="ECO:0000256" key="4">
    <source>
        <dbReference type="ARBA" id="ARBA00022869"/>
    </source>
</evidence>
<dbReference type="FunFam" id="2.10.25.10:FF:000051">
    <property type="entry name" value="Laminin subunit alpha 4"/>
    <property type="match status" value="1"/>
</dbReference>
<dbReference type="PANTHER" id="PTHR10574">
    <property type="entry name" value="NETRIN/LAMININ-RELATED"/>
    <property type="match status" value="1"/>
</dbReference>
<dbReference type="InterPro" id="IPR050440">
    <property type="entry name" value="Laminin/Netrin_ECM"/>
</dbReference>
<dbReference type="GO" id="GO:0009888">
    <property type="term" value="P:tissue development"/>
    <property type="evidence" value="ECO:0007669"/>
    <property type="project" value="TreeGrafter"/>
</dbReference>
<feature type="disulfide bond" evidence="8">
    <location>
        <begin position="201"/>
        <end position="213"/>
    </location>
</feature>
<evidence type="ECO:0000256" key="1">
    <source>
        <dbReference type="ARBA" id="ARBA00004302"/>
    </source>
</evidence>
<evidence type="ECO:0000256" key="9">
    <source>
        <dbReference type="SAM" id="MobiDB-lite"/>
    </source>
</evidence>
<evidence type="ECO:0000256" key="8">
    <source>
        <dbReference type="PROSITE-ProRule" id="PRU00460"/>
    </source>
</evidence>
<feature type="transmembrane region" description="Helical" evidence="10">
    <location>
        <begin position="478"/>
        <end position="501"/>
    </location>
</feature>
<dbReference type="PROSITE" id="PS00022">
    <property type="entry name" value="EGF_1"/>
    <property type="match status" value="1"/>
</dbReference>
<feature type="disulfide bond" evidence="8">
    <location>
        <begin position="174"/>
        <end position="183"/>
    </location>
</feature>
<feature type="domain" description="Laminin EGF-like" evidence="12">
    <location>
        <begin position="348"/>
        <end position="400"/>
    </location>
</feature>
<dbReference type="FunFam" id="2.10.25.10:FF:000180">
    <property type="entry name" value="Netrin G2"/>
    <property type="match status" value="1"/>
</dbReference>
<comment type="caution">
    <text evidence="8">Lacks conserved residue(s) required for the propagation of feature annotation.</text>
</comment>
<dbReference type="SMART" id="SM00181">
    <property type="entry name" value="EGF"/>
    <property type="match status" value="4"/>
</dbReference>
<dbReference type="Pfam" id="PF24973">
    <property type="entry name" value="EGF_LMN_ATRN"/>
    <property type="match status" value="1"/>
</dbReference>
<evidence type="ECO:0000256" key="11">
    <source>
        <dbReference type="SAM" id="SignalP"/>
    </source>
</evidence>
<dbReference type="PRINTS" id="PR00011">
    <property type="entry name" value="EGFLAMININ"/>
</dbReference>
<dbReference type="Proteomes" id="UP000694427">
    <property type="component" value="Unplaced"/>
</dbReference>
<keyword evidence="10" id="KW-0812">Transmembrane</keyword>
<feature type="disulfide bond" evidence="8">
    <location>
        <begin position="221"/>
        <end position="230"/>
    </location>
</feature>
<keyword evidence="10" id="KW-0472">Membrane</keyword>
<keyword evidence="2 11" id="KW-0732">Signal</keyword>
<reference evidence="13" key="1">
    <citation type="submission" date="2025-08" db="UniProtKB">
        <authorList>
            <consortium name="Ensembl"/>
        </authorList>
    </citation>
    <scope>IDENTIFICATION</scope>
</reference>
<keyword evidence="7 8" id="KW-0424">Laminin EGF-like domain</keyword>
<feature type="domain" description="Laminin EGF-like" evidence="12">
    <location>
        <begin position="201"/>
        <end position="247"/>
    </location>
</feature>
<keyword evidence="5 8" id="KW-1015">Disulfide bond</keyword>
<dbReference type="AlphaFoldDB" id="A0A8C1I9C2"/>
<evidence type="ECO:0000256" key="2">
    <source>
        <dbReference type="ARBA" id="ARBA00022729"/>
    </source>
</evidence>
<feature type="disulfide bond" evidence="8">
    <location>
        <begin position="373"/>
        <end position="382"/>
    </location>
</feature>
<feature type="compositionally biased region" description="Low complexity" evidence="9">
    <location>
        <begin position="427"/>
        <end position="453"/>
    </location>
</feature>
<organism evidence="13 14">
    <name type="scientific">Cyprinus carpio</name>
    <name type="common">Common carp</name>
    <dbReference type="NCBI Taxonomy" id="7962"/>
    <lineage>
        <taxon>Eukaryota</taxon>
        <taxon>Metazoa</taxon>
        <taxon>Chordata</taxon>
        <taxon>Craniata</taxon>
        <taxon>Vertebrata</taxon>
        <taxon>Euteleostomi</taxon>
        <taxon>Actinopterygii</taxon>
        <taxon>Neopterygii</taxon>
        <taxon>Teleostei</taxon>
        <taxon>Ostariophysi</taxon>
        <taxon>Cypriniformes</taxon>
        <taxon>Cyprinidae</taxon>
        <taxon>Cyprininae</taxon>
        <taxon>Cyprinus</taxon>
    </lineage>
</organism>
<evidence type="ECO:0000259" key="12">
    <source>
        <dbReference type="PROSITE" id="PS50027"/>
    </source>
</evidence>
<feature type="domain" description="Laminin EGF-like" evidence="12">
    <location>
        <begin position="248"/>
        <end position="297"/>
    </location>
</feature>
<keyword evidence="14" id="KW-1185">Reference proteome</keyword>
<feature type="domain" description="Laminin EGF-like" evidence="12">
    <location>
        <begin position="152"/>
        <end position="200"/>
    </location>
</feature>
<dbReference type="InterPro" id="IPR002049">
    <property type="entry name" value="LE_dom"/>
</dbReference>
<name>A0A8C1I9C2_CYPCA</name>
<reference evidence="13" key="2">
    <citation type="submission" date="2025-09" db="UniProtKB">
        <authorList>
            <consortium name="Ensembl"/>
        </authorList>
    </citation>
    <scope>IDENTIFICATION</scope>
</reference>
<dbReference type="Pfam" id="PF00053">
    <property type="entry name" value="EGF_laminin"/>
    <property type="match status" value="4"/>
</dbReference>
<dbReference type="GO" id="GO:0009887">
    <property type="term" value="P:animal organ morphogenesis"/>
    <property type="evidence" value="ECO:0007669"/>
    <property type="project" value="TreeGrafter"/>
</dbReference>
<dbReference type="Gene3D" id="2.10.25.10">
    <property type="entry name" value="Laminin"/>
    <property type="match status" value="5"/>
</dbReference>
<dbReference type="SUPFAM" id="SSF57196">
    <property type="entry name" value="EGF/Laminin"/>
    <property type="match status" value="4"/>
</dbReference>
<dbReference type="InterPro" id="IPR000742">
    <property type="entry name" value="EGF"/>
</dbReference>
<keyword evidence="10" id="KW-1133">Transmembrane helix</keyword>
<dbReference type="SMART" id="SM00180">
    <property type="entry name" value="EGF_Lam"/>
    <property type="match status" value="5"/>
</dbReference>
<keyword evidence="4" id="KW-0964">Secreted</keyword>
<feature type="region of interest" description="Disordered" evidence="9">
    <location>
        <begin position="417"/>
        <end position="459"/>
    </location>
</feature>
<comment type="subcellular location">
    <subcellularLocation>
        <location evidence="1">Secreted</location>
        <location evidence="1">Extracellular space</location>
        <location evidence="1">Extracellular matrix</location>
        <location evidence="1">Basement membrane</location>
    </subcellularLocation>
</comment>
<keyword evidence="4" id="KW-0084">Basement membrane</keyword>
<feature type="disulfide bond" evidence="8">
    <location>
        <begin position="267"/>
        <end position="276"/>
    </location>
</feature>
<sequence length="565" mass="60592">MWWLALMMFTFPTFPFIVFVCMGLSEAVHSYDALPLVIRKSRSIAEEHPNTSANGVPGYRLGIVALTPAPTRASARKPINVAAPAATIKPPPTEPTTPSLSNPSYMAAFARRRLSSVETLMKESQMSDNEADRSGVVPDFSTTSDNSQELVCNCSGEGVSDPDECDRETGQCDCLLGYTGLQCEECEEDHFTNGTVGCLPCACDSFGADGSSCDSSGLCKCKKGVYGPKCDDCHPGFFHFSSTGCQPCQCNNHSTYCHPQSGVCLDCQDNTQGHNCEECLPKFYRRHGAGSTDACLPCPCSSETSSSSCHLDSSGQPVCDECKPGFSGPRCSVCMDGLFKSAGVCVPCECNGNADPRSMPQICHPETGHCHRCINHTEGAHCEICARGYTGDARYHNCTLRAVRILPTQDIKTSTTEIPKSTSSFASTPASRLLTSSSSSSSTTHPSLPTLQSGTGDSSGRNSTASALTVVSWTQFNIIILAVIIVVVVLLMGFVGGVYTYREYRNRKLNAPFWTIELKEDNISFSSYHDSIPHADPNGLLEEEPCVVAANGQLALATAANMYKA</sequence>
<dbReference type="InterPro" id="IPR056863">
    <property type="entry name" value="LMN_ATRN_NET-like_EGF"/>
</dbReference>
<keyword evidence="3" id="KW-0677">Repeat</keyword>